<dbReference type="Proteomes" id="UP000230055">
    <property type="component" value="Unassembled WGS sequence"/>
</dbReference>
<accession>A0A2M7R8F3</accession>
<reference evidence="2" key="1">
    <citation type="submission" date="2017-09" db="EMBL/GenBank/DDBJ databases">
        <title>Depth-based differentiation of microbial function through sediment-hosted aquifers and enrichment of novel symbionts in the deep terrestrial subsurface.</title>
        <authorList>
            <person name="Probst A.J."/>
            <person name="Ladd B."/>
            <person name="Jarett J.K."/>
            <person name="Geller-Mcgrath D.E."/>
            <person name="Sieber C.M.K."/>
            <person name="Emerson J.B."/>
            <person name="Anantharaman K."/>
            <person name="Thomas B.C."/>
            <person name="Malmstrom R."/>
            <person name="Stieglmeier M."/>
            <person name="Klingl A."/>
            <person name="Woyke T."/>
            <person name="Ryan C.M."/>
            <person name="Banfield J.F."/>
        </authorList>
    </citation>
    <scope>NUCLEOTIDE SEQUENCE [LARGE SCALE GENOMIC DNA]</scope>
</reference>
<dbReference type="AlphaFoldDB" id="A0A2M7R8F3"/>
<sequence>MGIRVATLVKEHGKEKAIKILNAYKFLMMTTTHFEYAELLKKAKHLIEEGKLDELEELDKKLEELEHYDLWD</sequence>
<organism evidence="1 2">
    <name type="scientific">Candidatus Nealsonbacteria bacterium CG_4_10_14_0_8_um_filter_35_10</name>
    <dbReference type="NCBI Taxonomy" id="1974683"/>
    <lineage>
        <taxon>Bacteria</taxon>
        <taxon>Candidatus Nealsoniibacteriota</taxon>
    </lineage>
</organism>
<gene>
    <name evidence="1" type="ORF">COY72_01220</name>
</gene>
<protein>
    <submittedName>
        <fullName evidence="1">Uncharacterized protein</fullName>
    </submittedName>
</protein>
<name>A0A2M7R8F3_9BACT</name>
<evidence type="ECO:0000313" key="2">
    <source>
        <dbReference type="Proteomes" id="UP000230055"/>
    </source>
</evidence>
<evidence type="ECO:0000313" key="1">
    <source>
        <dbReference type="EMBL" id="PIY90858.1"/>
    </source>
</evidence>
<dbReference type="EMBL" id="PFLX01000032">
    <property type="protein sequence ID" value="PIY90858.1"/>
    <property type="molecule type" value="Genomic_DNA"/>
</dbReference>
<comment type="caution">
    <text evidence="1">The sequence shown here is derived from an EMBL/GenBank/DDBJ whole genome shotgun (WGS) entry which is preliminary data.</text>
</comment>
<proteinExistence type="predicted"/>